<proteinExistence type="predicted"/>
<keyword evidence="1" id="KW-1133">Transmembrane helix</keyword>
<dbReference type="Proteomes" id="UP000095283">
    <property type="component" value="Unplaced"/>
</dbReference>
<reference evidence="3" key="1">
    <citation type="submission" date="2016-11" db="UniProtKB">
        <authorList>
            <consortium name="WormBaseParasite"/>
        </authorList>
    </citation>
    <scope>IDENTIFICATION</scope>
</reference>
<accession>A0A1I7X8E5</accession>
<dbReference type="WBParaSite" id="Hba_13661">
    <property type="protein sequence ID" value="Hba_13661"/>
    <property type="gene ID" value="Hba_13661"/>
</dbReference>
<evidence type="ECO:0000313" key="2">
    <source>
        <dbReference type="Proteomes" id="UP000095283"/>
    </source>
</evidence>
<name>A0A1I7X8E5_HETBA</name>
<evidence type="ECO:0000256" key="1">
    <source>
        <dbReference type="SAM" id="Phobius"/>
    </source>
</evidence>
<dbReference type="AlphaFoldDB" id="A0A1I7X8E5"/>
<evidence type="ECO:0000313" key="3">
    <source>
        <dbReference type="WBParaSite" id="Hba_13661"/>
    </source>
</evidence>
<keyword evidence="1" id="KW-0812">Transmembrane</keyword>
<feature type="transmembrane region" description="Helical" evidence="1">
    <location>
        <begin position="229"/>
        <end position="245"/>
    </location>
</feature>
<feature type="transmembrane region" description="Helical" evidence="1">
    <location>
        <begin position="175"/>
        <end position="196"/>
    </location>
</feature>
<sequence>MFYSMNYSLRCSLFRRTFNIILHCYVVGRLKYNSIVYNSHQSDESAYFYTFHLKFGLSEISRLDSHLYSHVALFLGTTLLDLLTRPVQRVAQSVSQTRQFVSTQVLRFCNYGTCRYRSFFSSLLSHKIEGKEVELVQSKSFEFIIHTFKLDYRLTFEISWTRTDCLGENTRHKPLYILPVIGMNVLYIPIEGVIAVSDYSKLITVLFNFLDVSCDDVVLHFTSNSFTSLRNWSVLFILIILYALPRMDEFRRCLSDSTPLFHYLLVNYFTFKVAIDESYKASDEFSSSPTDRQHKKLQRLTAQAIRSDNFDNNSRLTEELNSLRRESTPVEDSDELVAKRSFVFFKFSY</sequence>
<keyword evidence="1" id="KW-0472">Membrane</keyword>
<protein>
    <submittedName>
        <fullName evidence="3">Uncharacterized protein</fullName>
    </submittedName>
</protein>
<keyword evidence="2" id="KW-1185">Reference proteome</keyword>
<organism evidence="2 3">
    <name type="scientific">Heterorhabditis bacteriophora</name>
    <name type="common">Entomopathogenic nematode worm</name>
    <dbReference type="NCBI Taxonomy" id="37862"/>
    <lineage>
        <taxon>Eukaryota</taxon>
        <taxon>Metazoa</taxon>
        <taxon>Ecdysozoa</taxon>
        <taxon>Nematoda</taxon>
        <taxon>Chromadorea</taxon>
        <taxon>Rhabditida</taxon>
        <taxon>Rhabditina</taxon>
        <taxon>Rhabditomorpha</taxon>
        <taxon>Strongyloidea</taxon>
        <taxon>Heterorhabditidae</taxon>
        <taxon>Heterorhabditis</taxon>
    </lineage>
</organism>